<dbReference type="PROSITE" id="PS51257">
    <property type="entry name" value="PROKAR_LIPOPROTEIN"/>
    <property type="match status" value="1"/>
</dbReference>
<dbReference type="Proteomes" id="UP000181976">
    <property type="component" value="Unassembled WGS sequence"/>
</dbReference>
<gene>
    <name evidence="2" type="ORF">SAMN05444380_1036</name>
</gene>
<accession>A0A1I1VPP5</accession>
<dbReference type="PANTHER" id="PTHR37833:SF1">
    <property type="entry name" value="SIGNAL PEPTIDE PROTEIN"/>
    <property type="match status" value="1"/>
</dbReference>
<dbReference type="InterPro" id="IPR011467">
    <property type="entry name" value="DUF1573"/>
</dbReference>
<dbReference type="AlphaFoldDB" id="A0A1I1VPP5"/>
<dbReference type="InParanoid" id="A0A1I1VPP5"/>
<reference evidence="2 3" key="1">
    <citation type="submission" date="2016-10" db="EMBL/GenBank/DDBJ databases">
        <authorList>
            <person name="de Groot N.N."/>
        </authorList>
    </citation>
    <scope>NUCLEOTIDE SEQUENCE [LARGE SCALE GENOMIC DNA]</scope>
    <source>
        <strain evidence="2 3">DSM 19012</strain>
    </source>
</reference>
<dbReference type="PANTHER" id="PTHR37833">
    <property type="entry name" value="LIPOPROTEIN-RELATED"/>
    <property type="match status" value="1"/>
</dbReference>
<dbReference type="OrthoDB" id="826619at2"/>
<keyword evidence="1" id="KW-0812">Transmembrane</keyword>
<keyword evidence="3" id="KW-1185">Reference proteome</keyword>
<name>A0A1I1VPP5_9BACT</name>
<keyword evidence="1" id="KW-0472">Membrane</keyword>
<keyword evidence="1" id="KW-1133">Transmembrane helix</keyword>
<proteinExistence type="predicted"/>
<dbReference type="STRING" id="385682.SAMN05444380_1036"/>
<dbReference type="Pfam" id="PF07610">
    <property type="entry name" value="DUF1573"/>
    <property type="match status" value="1"/>
</dbReference>
<dbReference type="eggNOG" id="ENOG5033NXQ">
    <property type="taxonomic scope" value="Bacteria"/>
</dbReference>
<evidence type="ECO:0000313" key="3">
    <source>
        <dbReference type="Proteomes" id="UP000181976"/>
    </source>
</evidence>
<dbReference type="EMBL" id="FONA01000003">
    <property type="protein sequence ID" value="SFD84997.1"/>
    <property type="molecule type" value="Genomic_DNA"/>
</dbReference>
<dbReference type="RefSeq" id="WP_010526850.1">
    <property type="nucleotide sequence ID" value="NZ_AFSL01000019.1"/>
</dbReference>
<evidence type="ECO:0008006" key="4">
    <source>
        <dbReference type="Google" id="ProtNLM"/>
    </source>
</evidence>
<feature type="transmembrane region" description="Helical" evidence="1">
    <location>
        <begin position="6"/>
        <end position="24"/>
    </location>
</feature>
<dbReference type="InterPro" id="IPR013783">
    <property type="entry name" value="Ig-like_fold"/>
</dbReference>
<evidence type="ECO:0000256" key="1">
    <source>
        <dbReference type="SAM" id="Phobius"/>
    </source>
</evidence>
<organism evidence="2 3">
    <name type="scientific">Thermophagus xiamenensis</name>
    <dbReference type="NCBI Taxonomy" id="385682"/>
    <lineage>
        <taxon>Bacteria</taxon>
        <taxon>Pseudomonadati</taxon>
        <taxon>Bacteroidota</taxon>
        <taxon>Bacteroidia</taxon>
        <taxon>Marinilabiliales</taxon>
        <taxon>Marinilabiliaceae</taxon>
        <taxon>Thermophagus</taxon>
    </lineage>
</organism>
<sequence length="145" mass="15642">MKHQSFGVVGEILVLIVLFFMVSCKSGNTTKEGNNFFLEGDGAGKPVFAFVEHDLGKLKRGEEAGARFRFKNEGAAPLFIEKVKTGCGCTVAKYTRKPVMPGDAGFVEVIFNSAGKSGIQFQQVSVYFGGLEKPILLSLVAQVTD</sequence>
<dbReference type="Gene3D" id="2.60.40.10">
    <property type="entry name" value="Immunoglobulins"/>
    <property type="match status" value="1"/>
</dbReference>
<protein>
    <recommendedName>
        <fullName evidence="4">DUF1573 domain-containing protein</fullName>
    </recommendedName>
</protein>
<evidence type="ECO:0000313" key="2">
    <source>
        <dbReference type="EMBL" id="SFD84997.1"/>
    </source>
</evidence>